<dbReference type="Proteomes" id="UP000728032">
    <property type="component" value="Unassembled WGS sequence"/>
</dbReference>
<organism evidence="2">
    <name type="scientific">Oppiella nova</name>
    <dbReference type="NCBI Taxonomy" id="334625"/>
    <lineage>
        <taxon>Eukaryota</taxon>
        <taxon>Metazoa</taxon>
        <taxon>Ecdysozoa</taxon>
        <taxon>Arthropoda</taxon>
        <taxon>Chelicerata</taxon>
        <taxon>Arachnida</taxon>
        <taxon>Acari</taxon>
        <taxon>Acariformes</taxon>
        <taxon>Sarcoptiformes</taxon>
        <taxon>Oribatida</taxon>
        <taxon>Brachypylina</taxon>
        <taxon>Oppioidea</taxon>
        <taxon>Oppiidae</taxon>
        <taxon>Oppiella</taxon>
    </lineage>
</organism>
<keyword evidence="3" id="KW-1185">Reference proteome</keyword>
<protein>
    <recommendedName>
        <fullName evidence="1">Receptor L-domain domain-containing protein</fullName>
    </recommendedName>
</protein>
<feature type="non-terminal residue" evidence="2">
    <location>
        <position position="173"/>
    </location>
</feature>
<dbReference type="OrthoDB" id="5809444at2759"/>
<dbReference type="InterPro" id="IPR000494">
    <property type="entry name" value="Rcpt_L-dom"/>
</dbReference>
<gene>
    <name evidence="2" type="ORF">ONB1V03_LOCUS7758</name>
</gene>
<dbReference type="Gene3D" id="3.80.20.20">
    <property type="entry name" value="Receptor L-domain"/>
    <property type="match status" value="1"/>
</dbReference>
<dbReference type="AlphaFoldDB" id="A0A7R9QLB7"/>
<evidence type="ECO:0000259" key="1">
    <source>
        <dbReference type="Pfam" id="PF01030"/>
    </source>
</evidence>
<sequence length="173" mass="20397">MLIKAIFRIRDDQRLKVRGDDTHTKMEKLGQTCRHNFTITHNSVDEFKYLANCSYIDGYVRIYNLELDDADTLNSVSFPKLIEISDYLLIYRVLKATTLEKWFPNLRYIRGRRLFFGYALVINGLPEVQRLGFDSLEHIKGAVRIEMVDKLCISRYARDYRTIAKAMFSECCY</sequence>
<reference evidence="2" key="1">
    <citation type="submission" date="2020-11" db="EMBL/GenBank/DDBJ databases">
        <authorList>
            <person name="Tran Van P."/>
        </authorList>
    </citation>
    <scope>NUCLEOTIDE SEQUENCE</scope>
</reference>
<name>A0A7R9QLB7_9ACAR</name>
<dbReference type="EMBL" id="CAJPVJ010004078">
    <property type="protein sequence ID" value="CAG2168267.1"/>
    <property type="molecule type" value="Genomic_DNA"/>
</dbReference>
<dbReference type="Pfam" id="PF01030">
    <property type="entry name" value="Recep_L_domain"/>
    <property type="match status" value="1"/>
</dbReference>
<dbReference type="InterPro" id="IPR036941">
    <property type="entry name" value="Rcpt_L-dom_sf"/>
</dbReference>
<dbReference type="SUPFAM" id="SSF52058">
    <property type="entry name" value="L domain-like"/>
    <property type="match status" value="1"/>
</dbReference>
<proteinExistence type="predicted"/>
<accession>A0A7R9QLB7</accession>
<feature type="domain" description="Receptor L-domain" evidence="1">
    <location>
        <begin position="52"/>
        <end position="160"/>
    </location>
</feature>
<dbReference type="EMBL" id="OC918903">
    <property type="protein sequence ID" value="CAD7650338.1"/>
    <property type="molecule type" value="Genomic_DNA"/>
</dbReference>
<evidence type="ECO:0000313" key="2">
    <source>
        <dbReference type="EMBL" id="CAD7650338.1"/>
    </source>
</evidence>
<evidence type="ECO:0000313" key="3">
    <source>
        <dbReference type="Proteomes" id="UP000728032"/>
    </source>
</evidence>